<dbReference type="InterPro" id="IPR030678">
    <property type="entry name" value="Peptide/Ni-bd"/>
</dbReference>
<evidence type="ECO:0000256" key="4">
    <source>
        <dbReference type="SAM" id="MobiDB-lite"/>
    </source>
</evidence>
<dbReference type="SUPFAM" id="SSF53850">
    <property type="entry name" value="Periplasmic binding protein-like II"/>
    <property type="match status" value="1"/>
</dbReference>
<comment type="caution">
    <text evidence="7">The sequence shown here is derived from an EMBL/GenBank/DDBJ whole genome shotgun (WGS) entry which is preliminary data.</text>
</comment>
<proteinExistence type="inferred from homology"/>
<evidence type="ECO:0000313" key="7">
    <source>
        <dbReference type="EMBL" id="MCM3716558.1"/>
    </source>
</evidence>
<dbReference type="GO" id="GO:0015833">
    <property type="term" value="P:peptide transport"/>
    <property type="evidence" value="ECO:0007669"/>
    <property type="project" value="TreeGrafter"/>
</dbReference>
<dbReference type="Proteomes" id="UP001139179">
    <property type="component" value="Unassembled WGS sequence"/>
</dbReference>
<feature type="region of interest" description="Disordered" evidence="4">
    <location>
        <begin position="28"/>
        <end position="50"/>
    </location>
</feature>
<organism evidence="7 8">
    <name type="scientific">Halalkalibacter oceani</name>
    <dbReference type="NCBI Taxonomy" id="1653776"/>
    <lineage>
        <taxon>Bacteria</taxon>
        <taxon>Bacillati</taxon>
        <taxon>Bacillota</taxon>
        <taxon>Bacilli</taxon>
        <taxon>Bacillales</taxon>
        <taxon>Bacillaceae</taxon>
        <taxon>Halalkalibacter</taxon>
    </lineage>
</organism>
<dbReference type="Pfam" id="PF00496">
    <property type="entry name" value="SBP_bac_5"/>
    <property type="match status" value="1"/>
</dbReference>
<dbReference type="GO" id="GO:1904680">
    <property type="term" value="F:peptide transmembrane transporter activity"/>
    <property type="evidence" value="ECO:0007669"/>
    <property type="project" value="TreeGrafter"/>
</dbReference>
<dbReference type="EMBL" id="JAMBOL010000043">
    <property type="protein sequence ID" value="MCM3716558.1"/>
    <property type="molecule type" value="Genomic_DNA"/>
</dbReference>
<accession>A0A9X2ISH3</accession>
<dbReference type="Gene3D" id="3.40.190.10">
    <property type="entry name" value="Periplasmic binding protein-like II"/>
    <property type="match status" value="1"/>
</dbReference>
<dbReference type="Gene3D" id="3.10.105.10">
    <property type="entry name" value="Dipeptide-binding Protein, Domain 3"/>
    <property type="match status" value="1"/>
</dbReference>
<dbReference type="GO" id="GO:0043190">
    <property type="term" value="C:ATP-binding cassette (ABC) transporter complex"/>
    <property type="evidence" value="ECO:0007669"/>
    <property type="project" value="InterPro"/>
</dbReference>
<evidence type="ECO:0000256" key="1">
    <source>
        <dbReference type="ARBA" id="ARBA00005695"/>
    </source>
</evidence>
<dbReference type="RefSeq" id="WP_251225205.1">
    <property type="nucleotide sequence ID" value="NZ_JAMBOL010000043.1"/>
</dbReference>
<keyword evidence="8" id="KW-1185">Reference proteome</keyword>
<dbReference type="PANTHER" id="PTHR30290:SF9">
    <property type="entry name" value="OLIGOPEPTIDE-BINDING PROTEIN APPA"/>
    <property type="match status" value="1"/>
</dbReference>
<feature type="chain" id="PRO_5040854018" evidence="5">
    <location>
        <begin position="26"/>
        <end position="539"/>
    </location>
</feature>
<dbReference type="PIRSF" id="PIRSF002741">
    <property type="entry name" value="MppA"/>
    <property type="match status" value="1"/>
</dbReference>
<name>A0A9X2ISH3_9BACI</name>
<keyword evidence="2" id="KW-0813">Transport</keyword>
<dbReference type="AlphaFoldDB" id="A0A9X2ISH3"/>
<evidence type="ECO:0000256" key="3">
    <source>
        <dbReference type="ARBA" id="ARBA00022729"/>
    </source>
</evidence>
<feature type="compositionally biased region" description="Acidic residues" evidence="4">
    <location>
        <begin position="28"/>
        <end position="45"/>
    </location>
</feature>
<dbReference type="InterPro" id="IPR000914">
    <property type="entry name" value="SBP_5_dom"/>
</dbReference>
<evidence type="ECO:0000259" key="6">
    <source>
        <dbReference type="Pfam" id="PF00496"/>
    </source>
</evidence>
<comment type="similarity">
    <text evidence="1">Belongs to the bacterial solute-binding protein 5 family.</text>
</comment>
<evidence type="ECO:0000256" key="2">
    <source>
        <dbReference type="ARBA" id="ARBA00022448"/>
    </source>
</evidence>
<dbReference type="InterPro" id="IPR039424">
    <property type="entry name" value="SBP_5"/>
</dbReference>
<dbReference type="PROSITE" id="PS51257">
    <property type="entry name" value="PROKAR_LIPOPROTEIN"/>
    <property type="match status" value="1"/>
</dbReference>
<feature type="domain" description="Solute-binding protein family 5" evidence="6">
    <location>
        <begin position="94"/>
        <end position="457"/>
    </location>
</feature>
<dbReference type="CDD" id="cd08499">
    <property type="entry name" value="PBP2_Ylib_like"/>
    <property type="match status" value="1"/>
</dbReference>
<evidence type="ECO:0000256" key="5">
    <source>
        <dbReference type="SAM" id="SignalP"/>
    </source>
</evidence>
<dbReference type="PANTHER" id="PTHR30290">
    <property type="entry name" value="PERIPLASMIC BINDING COMPONENT OF ABC TRANSPORTER"/>
    <property type="match status" value="1"/>
</dbReference>
<feature type="signal peptide" evidence="5">
    <location>
        <begin position="1"/>
        <end position="25"/>
    </location>
</feature>
<dbReference type="Gene3D" id="3.90.76.10">
    <property type="entry name" value="Dipeptide-binding Protein, Domain 1"/>
    <property type="match status" value="1"/>
</dbReference>
<dbReference type="GO" id="GO:0042597">
    <property type="term" value="C:periplasmic space"/>
    <property type="evidence" value="ECO:0007669"/>
    <property type="project" value="UniProtKB-ARBA"/>
</dbReference>
<reference evidence="7" key="1">
    <citation type="submission" date="2022-05" db="EMBL/GenBank/DDBJ databases">
        <title>Comparative Genomics of Spacecraft Associated Microbes.</title>
        <authorList>
            <person name="Tran M.T."/>
            <person name="Wright A."/>
            <person name="Seuylemezian A."/>
            <person name="Eisen J."/>
            <person name="Coil D."/>
        </authorList>
    </citation>
    <scope>NUCLEOTIDE SEQUENCE</scope>
    <source>
        <strain evidence="7">214.1.1</strain>
    </source>
</reference>
<protein>
    <submittedName>
        <fullName evidence="7">Glutathione ABC transporter substrate-binding protein</fullName>
    </submittedName>
</protein>
<sequence>MKISKNSLFAMILGLVLAFTLAACASEPDEGAQTPDEDGASEEAGEGTGEGGELVIANLSDAVAIDPHGSNDTPSSNVAYNIYESLVKQDENMELQPGLAESWEAIDDTTWEFKLREGVTFHDGSEFNADVVKANIERILDPEVASPRSFLYDMITEVNVIDPYTVQFVTEYPFAPLPAHLAHNGGGMISGELIAADYEAMEAGEEPGSVISAGPIGTGFFKFDSWNPGTEIRLVRNDDYWGEPAKLDSVVFKVVPEDLTRISELETGASHVSEPLSPADVQRIESTDGLHVNRQPSVALTYIGFNAEKEPFDNKLVRQAISMAIDKDSIIENIYDGAGVPAIGPIAPDVFGYDENATGLEYNPERAKELLAEAGYPDGFSTTLWTNDDRERMDIATFTQAALAEIGVHAEIQVVEWGAYLDQTANGDHDMFILGWTTVTGDGDYGMYPLFHSSNFGEPGNRTFLSNPELDDLLEQARQNPDPDERLELYSQIQEILVDEAPMLYIHHQEYLLGVSDKVKNLWQDPTRIIRLQDVVLEQ</sequence>
<gene>
    <name evidence="7" type="ORF">M3202_21170</name>
</gene>
<evidence type="ECO:0000313" key="8">
    <source>
        <dbReference type="Proteomes" id="UP001139179"/>
    </source>
</evidence>
<keyword evidence="3 5" id="KW-0732">Signal</keyword>